<dbReference type="CDD" id="cd05911">
    <property type="entry name" value="Firefly_Luc_like"/>
    <property type="match status" value="1"/>
</dbReference>
<accession>A0A0P4Z120</accession>
<dbReference type="PROSITE" id="PS00455">
    <property type="entry name" value="AMP_BINDING"/>
    <property type="match status" value="1"/>
</dbReference>
<sequence>MSLNIRSSLRQALLLANQATNGQKAALGQLAPSFKMNPTPVASKFENNIVTSPFGDCKLHDMSMVQKLFESASRWPTKIATECGVTGRKYSYEMMRQLIRRFGSALTRMGFQKGEVFAIISPNIPEFPIALYGASGAGMPVSLVNPTYTAEEMARQLSINGATALFGVAPMAATLKEVARLCPTIRRIILLGPPQEGIVSFQEMAQDSGDLFNENLDVNVKEDIFLLPHSSGTSGLPKSVMLTHFNMSSNVMQFLEPGGTNHQVATSEYQDTYICLLPFFHTYGITILMNTGFETGAKLVTLPQFEIQSFFKTIDDHKPTALHIVPPLASLLAQYPALKTDSFSRLHTVFCGAAPLSVQTTVNLLERLNVPNLSLQEGYGLSETSPGILMSPLGNAKLGSCGSPISRSKAKIIDHEVGDDALAPYQQGELYVAGPQVMKGYYNNPEATKEMISEDGWLRTGDVAYYDDEGNFYIVDRLKELIKVKGFQVAPAELEDILITHPAIAEAAVIGIPDEQAGEVPRAYVVKRPGMDSVSDDEIGAFVNSKISAHKQIKGGIQFCAAIPKNNMGKILRKDLRVQYANETMDKIYSATDSTARQLADL</sequence>
<keyword evidence="3" id="KW-0576">Peroxisome</keyword>
<dbReference type="GO" id="GO:0016405">
    <property type="term" value="F:CoA-ligase activity"/>
    <property type="evidence" value="ECO:0007669"/>
    <property type="project" value="TreeGrafter"/>
</dbReference>
<protein>
    <submittedName>
        <fullName evidence="4">4-coumarate--CoA ligase</fullName>
    </submittedName>
</protein>
<name>A0A0P4Z120_9CRUS</name>
<dbReference type="AlphaFoldDB" id="A0A0P4Z120"/>
<dbReference type="PANTHER" id="PTHR24096">
    <property type="entry name" value="LONG-CHAIN-FATTY-ACID--COA LIGASE"/>
    <property type="match status" value="1"/>
</dbReference>
<dbReference type="SUPFAM" id="SSF56801">
    <property type="entry name" value="Acetyl-CoA synthetase-like"/>
    <property type="match status" value="1"/>
</dbReference>
<dbReference type="Pfam" id="PF13193">
    <property type="entry name" value="AMP-binding_C"/>
    <property type="match status" value="1"/>
</dbReference>
<evidence type="ECO:0000256" key="2">
    <source>
        <dbReference type="ARBA" id="ARBA00006432"/>
    </source>
</evidence>
<comment type="similarity">
    <text evidence="2">Belongs to the ATP-dependent AMP-binding enzyme family.</text>
</comment>
<dbReference type="OrthoDB" id="10253869at2759"/>
<dbReference type="InterPro" id="IPR020845">
    <property type="entry name" value="AMP-binding_CS"/>
</dbReference>
<organism evidence="4">
    <name type="scientific">Daphnia magna</name>
    <dbReference type="NCBI Taxonomy" id="35525"/>
    <lineage>
        <taxon>Eukaryota</taxon>
        <taxon>Metazoa</taxon>
        <taxon>Ecdysozoa</taxon>
        <taxon>Arthropoda</taxon>
        <taxon>Crustacea</taxon>
        <taxon>Branchiopoda</taxon>
        <taxon>Diplostraca</taxon>
        <taxon>Cladocera</taxon>
        <taxon>Anomopoda</taxon>
        <taxon>Daphniidae</taxon>
        <taxon>Daphnia</taxon>
    </lineage>
</organism>
<reference evidence="4" key="2">
    <citation type="submission" date="2015-10" db="EMBL/GenBank/DDBJ databases">
        <authorList>
            <person name="Gilbert D.G."/>
        </authorList>
    </citation>
    <scope>NUCLEOTIDE SEQUENCE</scope>
</reference>
<evidence type="ECO:0000313" key="4">
    <source>
        <dbReference type="EMBL" id="JAJ04176.1"/>
    </source>
</evidence>
<evidence type="ECO:0000256" key="1">
    <source>
        <dbReference type="ARBA" id="ARBA00004275"/>
    </source>
</evidence>
<dbReference type="Pfam" id="PF00501">
    <property type="entry name" value="AMP-binding"/>
    <property type="match status" value="1"/>
</dbReference>
<dbReference type="Gene3D" id="2.30.38.10">
    <property type="entry name" value="Luciferase, Domain 3"/>
    <property type="match status" value="1"/>
</dbReference>
<dbReference type="FunFam" id="3.30.300.30:FF:000007">
    <property type="entry name" value="4-coumarate--CoA ligase 2"/>
    <property type="match status" value="1"/>
</dbReference>
<keyword evidence="4" id="KW-0436">Ligase</keyword>
<dbReference type="PANTHER" id="PTHR24096:SF422">
    <property type="entry name" value="BCDNA.GH02901"/>
    <property type="match status" value="1"/>
</dbReference>
<reference evidence="4" key="1">
    <citation type="submission" date="2015-10" db="EMBL/GenBank/DDBJ databases">
        <title>Daphnia magna gene sets from two clonal populations assembled and annotated with EvidentialGene.</title>
        <authorList>
            <person name="Gilbert D."/>
            <person name="Podicheti R."/>
            <person name="Orsini L."/>
            <person name="Colbourne J."/>
            <person name="Pfrender M."/>
        </authorList>
    </citation>
    <scope>NUCLEOTIDE SEQUENCE</scope>
</reference>
<proteinExistence type="inferred from homology"/>
<dbReference type="Gene3D" id="3.40.50.980">
    <property type="match status" value="2"/>
</dbReference>
<dbReference type="Gene3D" id="3.30.300.30">
    <property type="match status" value="1"/>
</dbReference>
<dbReference type="InterPro" id="IPR045851">
    <property type="entry name" value="AMP-bd_C_sf"/>
</dbReference>
<dbReference type="EMBL" id="GDIP01219226">
    <property type="protein sequence ID" value="JAJ04176.1"/>
    <property type="molecule type" value="Transcribed_RNA"/>
</dbReference>
<dbReference type="InterPro" id="IPR025110">
    <property type="entry name" value="AMP-bd_C"/>
</dbReference>
<dbReference type="GO" id="GO:0005777">
    <property type="term" value="C:peroxisome"/>
    <property type="evidence" value="ECO:0007669"/>
    <property type="project" value="UniProtKB-SubCell"/>
</dbReference>
<evidence type="ECO:0000256" key="3">
    <source>
        <dbReference type="ARBA" id="ARBA00023140"/>
    </source>
</evidence>
<dbReference type="InterPro" id="IPR000873">
    <property type="entry name" value="AMP-dep_synth/lig_dom"/>
</dbReference>
<comment type="subcellular location">
    <subcellularLocation>
        <location evidence="1">Peroxisome</location>
    </subcellularLocation>
</comment>